<dbReference type="Pfam" id="PF13646">
    <property type="entry name" value="HEAT_2"/>
    <property type="match status" value="1"/>
</dbReference>
<sequence length="346" mass="40368">MKKLIEKKEVIEKKYEDNIMEYLTNHESSQLIIPKSKLEKKVIKELLLKYSNFLSGNTKELLDSFIGKEEIKIDINKNMRSKNPWKNRIGTYQIGEFGFTEYADTLLKQLDTEDRELLYITARALIKLEGKTHLKDILDKISINDKMKKNNILTLVEMIDDDIRDVLDEIMKEENSLLNTLGLELYGERQYMEGIEWINKMIFSPEKEVRIAVLKAAHKLGDVGDEEYLKKILSLEVDKEWEVRAFLAKFLINVKNTEAINSLIRLIKDQNWLVRYNAANSLGNQGERGLNALINLLNSEDKFARDKAKEMIEKEIIFHKLFSNLDESLKNKLLYELKIDMSGGEE</sequence>
<reference evidence="1 2" key="1">
    <citation type="submission" date="2021-03" db="EMBL/GenBank/DDBJ databases">
        <title>Genomic Encyclopedia of Type Strains, Phase IV (KMG-IV): sequencing the most valuable type-strain genomes for metagenomic binning, comparative biology and taxonomic classification.</title>
        <authorList>
            <person name="Goeker M."/>
        </authorList>
    </citation>
    <scope>NUCLEOTIDE SEQUENCE [LARGE SCALE GENOMIC DNA]</scope>
    <source>
        <strain evidence="1 2">DSM 27512</strain>
    </source>
</reference>
<protein>
    <recommendedName>
        <fullName evidence="3">HEAT repeat domain-containing protein</fullName>
    </recommendedName>
</protein>
<keyword evidence="2" id="KW-1185">Reference proteome</keyword>
<organism evidence="1 2">
    <name type="scientific">Acetoanaerobium pronyense</name>
    <dbReference type="NCBI Taxonomy" id="1482736"/>
    <lineage>
        <taxon>Bacteria</taxon>
        <taxon>Bacillati</taxon>
        <taxon>Bacillota</taxon>
        <taxon>Clostridia</taxon>
        <taxon>Peptostreptococcales</taxon>
        <taxon>Filifactoraceae</taxon>
        <taxon>Acetoanaerobium</taxon>
    </lineage>
</organism>
<evidence type="ECO:0000313" key="2">
    <source>
        <dbReference type="Proteomes" id="UP001314903"/>
    </source>
</evidence>
<evidence type="ECO:0008006" key="3">
    <source>
        <dbReference type="Google" id="ProtNLM"/>
    </source>
</evidence>
<dbReference type="PANTHER" id="PTHR12697">
    <property type="entry name" value="PBS LYASE HEAT-LIKE PROTEIN"/>
    <property type="match status" value="1"/>
</dbReference>
<dbReference type="SUPFAM" id="SSF48371">
    <property type="entry name" value="ARM repeat"/>
    <property type="match status" value="1"/>
</dbReference>
<accession>A0ABS4KMF9</accession>
<dbReference type="EMBL" id="JAGGLI010000051">
    <property type="protein sequence ID" value="MBP2028961.1"/>
    <property type="molecule type" value="Genomic_DNA"/>
</dbReference>
<dbReference type="RefSeq" id="WP_209662016.1">
    <property type="nucleotide sequence ID" value="NZ_JAGGLI010000051.1"/>
</dbReference>
<name>A0ABS4KMF9_9FIRM</name>
<gene>
    <name evidence="1" type="ORF">J2Z35_002799</name>
</gene>
<dbReference type="SMART" id="SM00567">
    <property type="entry name" value="EZ_HEAT"/>
    <property type="match status" value="2"/>
</dbReference>
<dbReference type="InterPro" id="IPR016024">
    <property type="entry name" value="ARM-type_fold"/>
</dbReference>
<proteinExistence type="predicted"/>
<dbReference type="InterPro" id="IPR011989">
    <property type="entry name" value="ARM-like"/>
</dbReference>
<dbReference type="InterPro" id="IPR004155">
    <property type="entry name" value="PBS_lyase_HEAT"/>
</dbReference>
<dbReference type="Gene3D" id="1.25.10.10">
    <property type="entry name" value="Leucine-rich Repeat Variant"/>
    <property type="match status" value="1"/>
</dbReference>
<dbReference type="Proteomes" id="UP001314903">
    <property type="component" value="Unassembled WGS sequence"/>
</dbReference>
<evidence type="ECO:0000313" key="1">
    <source>
        <dbReference type="EMBL" id="MBP2028961.1"/>
    </source>
</evidence>
<dbReference type="PANTHER" id="PTHR12697:SF5">
    <property type="entry name" value="DEOXYHYPUSINE HYDROXYLASE"/>
    <property type="match status" value="1"/>
</dbReference>
<comment type="caution">
    <text evidence="1">The sequence shown here is derived from an EMBL/GenBank/DDBJ whole genome shotgun (WGS) entry which is preliminary data.</text>
</comment>